<dbReference type="GO" id="GO:0036376">
    <property type="term" value="P:sodium ion export across plasma membrane"/>
    <property type="evidence" value="ECO:0007669"/>
    <property type="project" value="TreeGrafter"/>
</dbReference>
<dbReference type="InterPro" id="IPR000402">
    <property type="entry name" value="Na/K_ATPase_sub_beta"/>
</dbReference>
<evidence type="ECO:0000256" key="7">
    <source>
        <dbReference type="SAM" id="Phobius"/>
    </source>
</evidence>
<keyword evidence="9" id="KW-1185">Reference proteome</keyword>
<dbReference type="GO" id="GO:0005890">
    <property type="term" value="C:sodium:potassium-exchanging ATPase complex"/>
    <property type="evidence" value="ECO:0007669"/>
    <property type="project" value="InterPro"/>
</dbReference>
<dbReference type="AlphaFoldDB" id="A0AAD9VGQ5"/>
<comment type="similarity">
    <text evidence="2">Belongs to the X(+)/potassium ATPases subunit beta family.</text>
</comment>
<sequence length="253" mass="28769">MAYAKQGQEGKTRLERLQDTARDFAHFLYNRDNEEGKITVLGRDGASWAKLSVFFLIFYGCLAGFFAAMLNIFLTTVPEKEMGPKVRRFLDNRPGLIPTPLIVKSGEVDKNVKKVESFLKPYIGMMNNPAYQNCTNETRREKGSKPCAFDLTTLGECYSPEKNFGYDEGTPCIFFKMNKDNLDIFPRDKPGFLTYFYPFYSEEDWYAPIAALKVNTTDAGVVLCQVHGKNIEVTETFRLNRGAIGKARIEIQP</sequence>
<evidence type="ECO:0000256" key="4">
    <source>
        <dbReference type="ARBA" id="ARBA00022968"/>
    </source>
</evidence>
<dbReference type="GO" id="GO:0006883">
    <property type="term" value="P:intracellular sodium ion homeostasis"/>
    <property type="evidence" value="ECO:0007669"/>
    <property type="project" value="TreeGrafter"/>
</dbReference>
<evidence type="ECO:0000256" key="1">
    <source>
        <dbReference type="ARBA" id="ARBA00004606"/>
    </source>
</evidence>
<evidence type="ECO:0000313" key="8">
    <source>
        <dbReference type="EMBL" id="KAK2573844.1"/>
    </source>
</evidence>
<evidence type="ECO:0000313" key="9">
    <source>
        <dbReference type="Proteomes" id="UP001249851"/>
    </source>
</evidence>
<keyword evidence="5 7" id="KW-1133">Transmembrane helix</keyword>
<keyword evidence="3 7" id="KW-0812">Transmembrane</keyword>
<keyword evidence="4" id="KW-0735">Signal-anchor</keyword>
<keyword evidence="6 7" id="KW-0472">Membrane</keyword>
<feature type="transmembrane region" description="Helical" evidence="7">
    <location>
        <begin position="53"/>
        <end position="77"/>
    </location>
</feature>
<dbReference type="PANTHER" id="PTHR11523:SF28">
    <property type="entry name" value="NA_K-ATPASE BETA SUBUNIT ISOFORM 4-RELATED"/>
    <property type="match status" value="1"/>
</dbReference>
<evidence type="ECO:0000256" key="6">
    <source>
        <dbReference type="ARBA" id="ARBA00023136"/>
    </source>
</evidence>
<reference evidence="8" key="1">
    <citation type="journal article" date="2023" name="G3 (Bethesda)">
        <title>Whole genome assembly and annotation of the endangered Caribbean coral Acropora cervicornis.</title>
        <authorList>
            <person name="Selwyn J.D."/>
            <person name="Vollmer S.V."/>
        </authorList>
    </citation>
    <scope>NUCLEOTIDE SEQUENCE</scope>
    <source>
        <strain evidence="8">K2</strain>
    </source>
</reference>
<accession>A0AAD9VGQ5</accession>
<organism evidence="8 9">
    <name type="scientific">Acropora cervicornis</name>
    <name type="common">Staghorn coral</name>
    <dbReference type="NCBI Taxonomy" id="6130"/>
    <lineage>
        <taxon>Eukaryota</taxon>
        <taxon>Metazoa</taxon>
        <taxon>Cnidaria</taxon>
        <taxon>Anthozoa</taxon>
        <taxon>Hexacorallia</taxon>
        <taxon>Scleractinia</taxon>
        <taxon>Astrocoeniina</taxon>
        <taxon>Acroporidae</taxon>
        <taxon>Acropora</taxon>
    </lineage>
</organism>
<dbReference type="EMBL" id="JARQWQ010000002">
    <property type="protein sequence ID" value="KAK2573844.1"/>
    <property type="molecule type" value="Genomic_DNA"/>
</dbReference>
<proteinExistence type="inferred from homology"/>
<dbReference type="GO" id="GO:1990573">
    <property type="term" value="P:potassium ion import across plasma membrane"/>
    <property type="evidence" value="ECO:0007669"/>
    <property type="project" value="TreeGrafter"/>
</dbReference>
<reference evidence="8" key="2">
    <citation type="journal article" date="2023" name="Science">
        <title>Genomic signatures of disease resistance in endangered staghorn corals.</title>
        <authorList>
            <person name="Vollmer S.V."/>
            <person name="Selwyn J.D."/>
            <person name="Despard B.A."/>
            <person name="Roesel C.L."/>
        </authorList>
    </citation>
    <scope>NUCLEOTIDE SEQUENCE</scope>
    <source>
        <strain evidence="8">K2</strain>
    </source>
</reference>
<evidence type="ECO:0000256" key="5">
    <source>
        <dbReference type="ARBA" id="ARBA00022989"/>
    </source>
</evidence>
<dbReference type="Gene3D" id="2.60.40.1660">
    <property type="entry name" value="Na, k-atpase alpha subunit"/>
    <property type="match status" value="1"/>
</dbReference>
<dbReference type="InterPro" id="IPR038702">
    <property type="entry name" value="Na/K_ATPase_sub_beta_sf"/>
</dbReference>
<gene>
    <name evidence="8" type="ORF">P5673_001549</name>
</gene>
<evidence type="ECO:0000256" key="2">
    <source>
        <dbReference type="ARBA" id="ARBA00005876"/>
    </source>
</evidence>
<dbReference type="Gene3D" id="1.20.5.170">
    <property type="match status" value="1"/>
</dbReference>
<comment type="caution">
    <text evidence="8">The sequence shown here is derived from an EMBL/GenBank/DDBJ whole genome shotgun (WGS) entry which is preliminary data.</text>
</comment>
<dbReference type="PANTHER" id="PTHR11523">
    <property type="entry name" value="SODIUM/POTASSIUM-DEPENDENT ATPASE BETA SUBUNIT"/>
    <property type="match status" value="1"/>
</dbReference>
<evidence type="ECO:0000256" key="3">
    <source>
        <dbReference type="ARBA" id="ARBA00022692"/>
    </source>
</evidence>
<name>A0AAD9VGQ5_ACRCE</name>
<dbReference type="Proteomes" id="UP001249851">
    <property type="component" value="Unassembled WGS sequence"/>
</dbReference>
<protein>
    <submittedName>
        <fullName evidence="8">Sodium/potassium-transporting ATPase subunit beta-3</fullName>
    </submittedName>
</protein>
<dbReference type="GO" id="GO:0001671">
    <property type="term" value="F:ATPase activator activity"/>
    <property type="evidence" value="ECO:0007669"/>
    <property type="project" value="TreeGrafter"/>
</dbReference>
<comment type="subcellular location">
    <subcellularLocation>
        <location evidence="1">Membrane</location>
        <topology evidence="1">Single-pass type II membrane protein</topology>
    </subcellularLocation>
</comment>
<dbReference type="GO" id="GO:0030007">
    <property type="term" value="P:intracellular potassium ion homeostasis"/>
    <property type="evidence" value="ECO:0007669"/>
    <property type="project" value="TreeGrafter"/>
</dbReference>
<dbReference type="Pfam" id="PF00287">
    <property type="entry name" value="Na_K-ATPase"/>
    <property type="match status" value="1"/>
</dbReference>